<dbReference type="PANTHER" id="PTHR40465">
    <property type="entry name" value="CHROMOSOME 1, WHOLE GENOME SHOTGUN SEQUENCE"/>
    <property type="match status" value="1"/>
</dbReference>
<dbReference type="OrthoDB" id="3265526at2759"/>
<evidence type="ECO:0000313" key="4">
    <source>
        <dbReference type="Proteomes" id="UP000054018"/>
    </source>
</evidence>
<dbReference type="AlphaFoldDB" id="A0A0C9Z7G0"/>
<evidence type="ECO:0000259" key="2">
    <source>
        <dbReference type="Pfam" id="PF20152"/>
    </source>
</evidence>
<proteinExistence type="predicted"/>
<sequence length="253" mass="27802">MVDPDKLGLCHWYAGLIPCTAWTRAYNTTCADPIITGIISGSVQLFFAWQVYILRREVFIVSAIVFCSSVGMLGVLGTTITADFVEFQKLKALVITRLVIATCADLIIATTLMLHLGNRKDNFPVTSNVVIRMTMQTGLITTLFAVTNLVTFLSIDTGVHIIFSLPLASLHANSLLSRLNSPGGWEHNKLSEVNNCDQGCPERGTTRLQSSVCPEVFVHIEEHKLVELNSRLNDSFSQLNGQNGWSDQSKSGI</sequence>
<feature type="transmembrane region" description="Helical" evidence="1">
    <location>
        <begin position="137"/>
        <end position="155"/>
    </location>
</feature>
<dbReference type="Pfam" id="PF20152">
    <property type="entry name" value="DUF6534"/>
    <property type="match status" value="1"/>
</dbReference>
<gene>
    <name evidence="3" type="ORF">PISMIDRAFT_684227</name>
</gene>
<feature type="transmembrane region" description="Helical" evidence="1">
    <location>
        <begin position="34"/>
        <end position="52"/>
    </location>
</feature>
<keyword evidence="4" id="KW-1185">Reference proteome</keyword>
<name>A0A0C9Z7G0_9AGAM</name>
<feature type="domain" description="DUF6534" evidence="2">
    <location>
        <begin position="101"/>
        <end position="181"/>
    </location>
</feature>
<reference evidence="3 4" key="1">
    <citation type="submission" date="2014-04" db="EMBL/GenBank/DDBJ databases">
        <authorList>
            <consortium name="DOE Joint Genome Institute"/>
            <person name="Kuo A."/>
            <person name="Kohler A."/>
            <person name="Costa M.D."/>
            <person name="Nagy L.G."/>
            <person name="Floudas D."/>
            <person name="Copeland A."/>
            <person name="Barry K.W."/>
            <person name="Cichocki N."/>
            <person name="Veneault-Fourrey C."/>
            <person name="LaButti K."/>
            <person name="Lindquist E.A."/>
            <person name="Lipzen A."/>
            <person name="Lundell T."/>
            <person name="Morin E."/>
            <person name="Murat C."/>
            <person name="Sun H."/>
            <person name="Tunlid A."/>
            <person name="Henrissat B."/>
            <person name="Grigoriev I.V."/>
            <person name="Hibbett D.S."/>
            <person name="Martin F."/>
            <person name="Nordberg H.P."/>
            <person name="Cantor M.N."/>
            <person name="Hua S.X."/>
        </authorList>
    </citation>
    <scope>NUCLEOTIDE SEQUENCE [LARGE SCALE GENOMIC DNA]</scope>
    <source>
        <strain evidence="3 4">441</strain>
    </source>
</reference>
<feature type="transmembrane region" description="Helical" evidence="1">
    <location>
        <begin position="59"/>
        <end position="82"/>
    </location>
</feature>
<organism evidence="3 4">
    <name type="scientific">Pisolithus microcarpus 441</name>
    <dbReference type="NCBI Taxonomy" id="765257"/>
    <lineage>
        <taxon>Eukaryota</taxon>
        <taxon>Fungi</taxon>
        <taxon>Dikarya</taxon>
        <taxon>Basidiomycota</taxon>
        <taxon>Agaricomycotina</taxon>
        <taxon>Agaricomycetes</taxon>
        <taxon>Agaricomycetidae</taxon>
        <taxon>Boletales</taxon>
        <taxon>Sclerodermatineae</taxon>
        <taxon>Pisolithaceae</taxon>
        <taxon>Pisolithus</taxon>
    </lineage>
</organism>
<dbReference type="PANTHER" id="PTHR40465:SF1">
    <property type="entry name" value="DUF6534 DOMAIN-CONTAINING PROTEIN"/>
    <property type="match status" value="1"/>
</dbReference>
<keyword evidence="1" id="KW-0812">Transmembrane</keyword>
<protein>
    <recommendedName>
        <fullName evidence="2">DUF6534 domain-containing protein</fullName>
    </recommendedName>
</protein>
<feature type="transmembrane region" description="Helical" evidence="1">
    <location>
        <begin position="94"/>
        <end position="116"/>
    </location>
</feature>
<dbReference type="HOGENOM" id="CLU_1098862_0_0_1"/>
<evidence type="ECO:0000313" key="3">
    <source>
        <dbReference type="EMBL" id="KIK18347.1"/>
    </source>
</evidence>
<dbReference type="Proteomes" id="UP000054018">
    <property type="component" value="Unassembled WGS sequence"/>
</dbReference>
<dbReference type="STRING" id="765257.A0A0C9Z7G0"/>
<dbReference type="EMBL" id="KN833807">
    <property type="protein sequence ID" value="KIK18347.1"/>
    <property type="molecule type" value="Genomic_DNA"/>
</dbReference>
<keyword evidence="1" id="KW-1133">Transmembrane helix</keyword>
<evidence type="ECO:0000256" key="1">
    <source>
        <dbReference type="SAM" id="Phobius"/>
    </source>
</evidence>
<keyword evidence="1" id="KW-0472">Membrane</keyword>
<reference evidence="4" key="2">
    <citation type="submission" date="2015-01" db="EMBL/GenBank/DDBJ databases">
        <title>Evolutionary Origins and Diversification of the Mycorrhizal Mutualists.</title>
        <authorList>
            <consortium name="DOE Joint Genome Institute"/>
            <consortium name="Mycorrhizal Genomics Consortium"/>
            <person name="Kohler A."/>
            <person name="Kuo A."/>
            <person name="Nagy L.G."/>
            <person name="Floudas D."/>
            <person name="Copeland A."/>
            <person name="Barry K.W."/>
            <person name="Cichocki N."/>
            <person name="Veneault-Fourrey C."/>
            <person name="LaButti K."/>
            <person name="Lindquist E.A."/>
            <person name="Lipzen A."/>
            <person name="Lundell T."/>
            <person name="Morin E."/>
            <person name="Murat C."/>
            <person name="Riley R."/>
            <person name="Ohm R."/>
            <person name="Sun H."/>
            <person name="Tunlid A."/>
            <person name="Henrissat B."/>
            <person name="Grigoriev I.V."/>
            <person name="Hibbett D.S."/>
            <person name="Martin F."/>
        </authorList>
    </citation>
    <scope>NUCLEOTIDE SEQUENCE [LARGE SCALE GENOMIC DNA]</scope>
    <source>
        <strain evidence="4">441</strain>
    </source>
</reference>
<accession>A0A0C9Z7G0</accession>
<dbReference type="InterPro" id="IPR045339">
    <property type="entry name" value="DUF6534"/>
</dbReference>